<protein>
    <submittedName>
        <fullName evidence="2">Uncharacterized protein</fullName>
    </submittedName>
</protein>
<comment type="caution">
    <text evidence="2">The sequence shown here is derived from an EMBL/GenBank/DDBJ whole genome shotgun (WGS) entry which is preliminary data.</text>
</comment>
<sequence length="319" mass="34727">MKLDEFGQKKEENCKGHDWLVTSGRPPTDSFLQMAVARRLIGLAGSRGQGGGRELAHAVSANPQQSPDPNATVEAPLVSIPGLTLEQVQSLFSPIDTPKNGGEQVTENEVQINHIRSLALSRCLAGNPESTSTPESAPQQLVHLRLSLSPASSSFLFQNSSRQWSSPEFSFPGTTGDQISAGICFGAIVDAENSSSPELHLCLSSPRLRRAQADHGGLARLAQPSADSGRHTFRRSPFPTPGDRSLLDHPVPRLLCQALENRTFEQPFFGARVPKFSRPLPQHRHPLPASSTDPLDHWAIFPKPALLGVKLFSCYYKFC</sequence>
<accession>A0A9Q1K8G0</accession>
<dbReference type="Proteomes" id="UP001153076">
    <property type="component" value="Unassembled WGS sequence"/>
</dbReference>
<reference evidence="2" key="1">
    <citation type="submission" date="2022-04" db="EMBL/GenBank/DDBJ databases">
        <title>Carnegiea gigantea Genome sequencing and assembly v2.</title>
        <authorList>
            <person name="Copetti D."/>
            <person name="Sanderson M.J."/>
            <person name="Burquez A."/>
            <person name="Wojciechowski M.F."/>
        </authorList>
    </citation>
    <scope>NUCLEOTIDE SEQUENCE</scope>
    <source>
        <strain evidence="2">SGP5-SGP5p</strain>
        <tissue evidence="2">Aerial part</tissue>
    </source>
</reference>
<dbReference type="EMBL" id="JAKOGI010000248">
    <property type="protein sequence ID" value="KAJ8438607.1"/>
    <property type="molecule type" value="Genomic_DNA"/>
</dbReference>
<evidence type="ECO:0000256" key="1">
    <source>
        <dbReference type="SAM" id="MobiDB-lite"/>
    </source>
</evidence>
<evidence type="ECO:0000313" key="3">
    <source>
        <dbReference type="Proteomes" id="UP001153076"/>
    </source>
</evidence>
<dbReference type="AlphaFoldDB" id="A0A9Q1K8G0"/>
<proteinExistence type="predicted"/>
<organism evidence="2 3">
    <name type="scientific">Carnegiea gigantea</name>
    <dbReference type="NCBI Taxonomy" id="171969"/>
    <lineage>
        <taxon>Eukaryota</taxon>
        <taxon>Viridiplantae</taxon>
        <taxon>Streptophyta</taxon>
        <taxon>Embryophyta</taxon>
        <taxon>Tracheophyta</taxon>
        <taxon>Spermatophyta</taxon>
        <taxon>Magnoliopsida</taxon>
        <taxon>eudicotyledons</taxon>
        <taxon>Gunneridae</taxon>
        <taxon>Pentapetalae</taxon>
        <taxon>Caryophyllales</taxon>
        <taxon>Cactineae</taxon>
        <taxon>Cactaceae</taxon>
        <taxon>Cactoideae</taxon>
        <taxon>Echinocereeae</taxon>
        <taxon>Carnegiea</taxon>
    </lineage>
</organism>
<name>A0A9Q1K8G0_9CARY</name>
<gene>
    <name evidence="2" type="ORF">Cgig2_010391</name>
</gene>
<feature type="region of interest" description="Disordered" evidence="1">
    <location>
        <begin position="222"/>
        <end position="243"/>
    </location>
</feature>
<evidence type="ECO:0000313" key="2">
    <source>
        <dbReference type="EMBL" id="KAJ8438607.1"/>
    </source>
</evidence>
<keyword evidence="3" id="KW-1185">Reference proteome</keyword>